<protein>
    <recommendedName>
        <fullName evidence="1">MmyB-like transcription regulator ligand binding domain-containing protein</fullName>
    </recommendedName>
</protein>
<evidence type="ECO:0000313" key="2">
    <source>
        <dbReference type="EMBL" id="MFI1464220.1"/>
    </source>
</evidence>
<accession>A0ABW7TT47</accession>
<dbReference type="PANTHER" id="PTHR35010">
    <property type="entry name" value="BLL4672 PROTEIN-RELATED"/>
    <property type="match status" value="1"/>
</dbReference>
<dbReference type="Pfam" id="PF17765">
    <property type="entry name" value="MLTR_LBD"/>
    <property type="match status" value="1"/>
</dbReference>
<gene>
    <name evidence="2" type="ORF">ACH4WX_26145</name>
</gene>
<reference evidence="2 3" key="1">
    <citation type="submission" date="2024-10" db="EMBL/GenBank/DDBJ databases">
        <title>The Natural Products Discovery Center: Release of the First 8490 Sequenced Strains for Exploring Actinobacteria Biosynthetic Diversity.</title>
        <authorList>
            <person name="Kalkreuter E."/>
            <person name="Kautsar S.A."/>
            <person name="Yang D."/>
            <person name="Bader C.D."/>
            <person name="Teijaro C.N."/>
            <person name="Fluegel L."/>
            <person name="Davis C.M."/>
            <person name="Simpson J.R."/>
            <person name="Lauterbach L."/>
            <person name="Steele A.D."/>
            <person name="Gui C."/>
            <person name="Meng S."/>
            <person name="Li G."/>
            <person name="Viehrig K."/>
            <person name="Ye F."/>
            <person name="Su P."/>
            <person name="Kiefer A.F."/>
            <person name="Nichols A."/>
            <person name="Cepeda A.J."/>
            <person name="Yan W."/>
            <person name="Fan B."/>
            <person name="Jiang Y."/>
            <person name="Adhikari A."/>
            <person name="Zheng C.-J."/>
            <person name="Schuster L."/>
            <person name="Cowan T.M."/>
            <person name="Smanski M.J."/>
            <person name="Chevrette M.G."/>
            <person name="De Carvalho L.P.S."/>
            <person name="Shen B."/>
        </authorList>
    </citation>
    <scope>NUCLEOTIDE SEQUENCE [LARGE SCALE GENOMIC DNA]</scope>
    <source>
        <strain evidence="2 3">NPDC020568</strain>
    </source>
</reference>
<evidence type="ECO:0000313" key="3">
    <source>
        <dbReference type="Proteomes" id="UP001611263"/>
    </source>
</evidence>
<dbReference type="RefSeq" id="WP_156052365.1">
    <property type="nucleotide sequence ID" value="NZ_JBIRUQ010000007.1"/>
</dbReference>
<sequence length="147" mass="16573">MLGWNSAWEDFALPLGLLDHRYDVNLARYVYSHPQARRMLRNWAEAADTFAELLRRATLRRPGDAVLRDTVTMMRRNPDFAARWRPQGAGLPVSKVLRFDHPELGDVDIPVEMLDSDAEQSLVIWLADRSAVAGPGLRLVPPQAAGE</sequence>
<proteinExistence type="predicted"/>
<dbReference type="Proteomes" id="UP001611263">
    <property type="component" value="Unassembled WGS sequence"/>
</dbReference>
<dbReference type="PANTHER" id="PTHR35010:SF2">
    <property type="entry name" value="BLL4672 PROTEIN"/>
    <property type="match status" value="1"/>
</dbReference>
<dbReference type="InterPro" id="IPR041413">
    <property type="entry name" value="MLTR_LBD"/>
</dbReference>
<dbReference type="EMBL" id="JBIRUQ010000007">
    <property type="protein sequence ID" value="MFI1464220.1"/>
    <property type="molecule type" value="Genomic_DNA"/>
</dbReference>
<organism evidence="2 3">
    <name type="scientific">Nocardia carnea</name>
    <dbReference type="NCBI Taxonomy" id="37328"/>
    <lineage>
        <taxon>Bacteria</taxon>
        <taxon>Bacillati</taxon>
        <taxon>Actinomycetota</taxon>
        <taxon>Actinomycetes</taxon>
        <taxon>Mycobacteriales</taxon>
        <taxon>Nocardiaceae</taxon>
        <taxon>Nocardia</taxon>
    </lineage>
</organism>
<dbReference type="GeneID" id="93508444"/>
<keyword evidence="3" id="KW-1185">Reference proteome</keyword>
<dbReference type="Gene3D" id="3.30.450.180">
    <property type="match status" value="1"/>
</dbReference>
<name>A0ABW7TT47_9NOCA</name>
<comment type="caution">
    <text evidence="2">The sequence shown here is derived from an EMBL/GenBank/DDBJ whole genome shotgun (WGS) entry which is preliminary data.</text>
</comment>
<feature type="domain" description="MmyB-like transcription regulator ligand binding" evidence="1">
    <location>
        <begin position="2"/>
        <end position="127"/>
    </location>
</feature>
<evidence type="ECO:0000259" key="1">
    <source>
        <dbReference type="Pfam" id="PF17765"/>
    </source>
</evidence>